<gene>
    <name evidence="1" type="ORF">R2Q92_09935</name>
</gene>
<name>A0ABU5N810_9MICO</name>
<dbReference type="RefSeq" id="WP_194424643.1">
    <property type="nucleotide sequence ID" value="NZ_BAAAPT010000002.1"/>
</dbReference>
<evidence type="ECO:0000313" key="1">
    <source>
        <dbReference type="EMBL" id="MDZ8162161.1"/>
    </source>
</evidence>
<dbReference type="Proteomes" id="UP001291912">
    <property type="component" value="Unassembled WGS sequence"/>
</dbReference>
<sequence>MAEELRALFRIRGRNNRAFAAGYSDREFRTIVTAARTDVAAIRERLAAPVPEFDSEMIEALLRTGSVAVDGVPFLDRVTHRRRLAEQVFITRGDLIPLLALFVATTGWNVETIKELPSEHRVIEGVAVEVPILKRRRGPGRWHRTVTWEIGKAGQELRTPGGLYLLMHRLMAPARALLVEAPYWAMWSGAGRSGPDRVTNPFADSLNTETSNGEWAAKHCLRADSAPHHDAPSPDTQQLSLNFGRLKKSVDVRRTRALGGHLPSAARSNTVPVLFSNYLAGDPTTIDWAQSIMSDAVADAERSAWSAHERALESMGRQRLDVRPSAEGKSDAAVRSTAPEATAWTSCLDHAHHPLTGRRCSQSFLACFHCANSVITSEHLPRLLELLDALERRRIQLPSDAWWRRYGPAWTAIRHDVLPRFTEGEVQAATEETTGDALLDLVEPGWEHL</sequence>
<keyword evidence="2" id="KW-1185">Reference proteome</keyword>
<proteinExistence type="predicted"/>
<dbReference type="EMBL" id="JAWJYN010000002">
    <property type="protein sequence ID" value="MDZ8162161.1"/>
    <property type="molecule type" value="Genomic_DNA"/>
</dbReference>
<evidence type="ECO:0000313" key="2">
    <source>
        <dbReference type="Proteomes" id="UP001291912"/>
    </source>
</evidence>
<accession>A0ABU5N810</accession>
<protein>
    <recommendedName>
        <fullName evidence="3">Integrase</fullName>
    </recommendedName>
</protein>
<evidence type="ECO:0008006" key="3">
    <source>
        <dbReference type="Google" id="ProtNLM"/>
    </source>
</evidence>
<reference evidence="1 2" key="1">
    <citation type="submission" date="2023-10" db="EMBL/GenBank/DDBJ databases">
        <title>Microbacterium xanthum sp. nov., isolated from seaweed.</title>
        <authorList>
            <person name="Lee S.D."/>
        </authorList>
    </citation>
    <scope>NUCLEOTIDE SEQUENCE [LARGE SCALE GENOMIC DNA]</scope>
    <source>
        <strain evidence="1 2">KCTC 19124</strain>
    </source>
</reference>
<organism evidence="1 2">
    <name type="scientific">Microbacterium aquimaris</name>
    <dbReference type="NCBI Taxonomy" id="459816"/>
    <lineage>
        <taxon>Bacteria</taxon>
        <taxon>Bacillati</taxon>
        <taxon>Actinomycetota</taxon>
        <taxon>Actinomycetes</taxon>
        <taxon>Micrococcales</taxon>
        <taxon>Microbacteriaceae</taxon>
        <taxon>Microbacterium</taxon>
    </lineage>
</organism>
<comment type="caution">
    <text evidence="1">The sequence shown here is derived from an EMBL/GenBank/DDBJ whole genome shotgun (WGS) entry which is preliminary data.</text>
</comment>